<keyword evidence="4" id="KW-1185">Reference proteome</keyword>
<proteinExistence type="predicted"/>
<gene>
    <name evidence="3" type="ORF">CYMTET_50061</name>
</gene>
<dbReference type="EMBL" id="LGRX02033748">
    <property type="protein sequence ID" value="KAK3240065.1"/>
    <property type="molecule type" value="Genomic_DNA"/>
</dbReference>
<sequence length="341" mass="39042">MAMKKASKKQTSVAALPEFQEFRRVVASLQRDCKSQLETEQEAKEAFSFLNSQVKSLRAAFATLSDLVVEEVDNMRSDLHKLREQQKLTLAELTEAARLQAESEERSKQMQRELLNLRSKVERDLMQDTQELRYTTKAHDGLIKHIENRLHGLHSMVEEVKHGSTECDNRHLQASLKALLLPLWRLWRRGFHSNVSKVSSSSTIWVHLAASSLEAFDRVLCALVEHGQDMALIQNALEASQKGMKDLSRRCSRAEKDQVAGYEDLSRRCSLAEKDQEEQRVRTNEYSRLYSNISDTVEVLTTTLKHSSHPDRTAQQKTSVPEPSCPGRDQVVQYIPEFRPI</sequence>
<evidence type="ECO:0000256" key="2">
    <source>
        <dbReference type="SAM" id="MobiDB-lite"/>
    </source>
</evidence>
<dbReference type="Proteomes" id="UP001190700">
    <property type="component" value="Unassembled WGS sequence"/>
</dbReference>
<feature type="coiled-coil region" evidence="1">
    <location>
        <begin position="93"/>
        <end position="120"/>
    </location>
</feature>
<name>A0AAE0BQJ5_9CHLO</name>
<reference evidence="3 4" key="1">
    <citation type="journal article" date="2015" name="Genome Biol. Evol.">
        <title>Comparative Genomics of a Bacterivorous Green Alga Reveals Evolutionary Causalities and Consequences of Phago-Mixotrophic Mode of Nutrition.</title>
        <authorList>
            <person name="Burns J.A."/>
            <person name="Paasch A."/>
            <person name="Narechania A."/>
            <person name="Kim E."/>
        </authorList>
    </citation>
    <scope>NUCLEOTIDE SEQUENCE [LARGE SCALE GENOMIC DNA]</scope>
    <source>
        <strain evidence="3 4">PLY_AMNH</strain>
    </source>
</reference>
<organism evidence="3 4">
    <name type="scientific">Cymbomonas tetramitiformis</name>
    <dbReference type="NCBI Taxonomy" id="36881"/>
    <lineage>
        <taxon>Eukaryota</taxon>
        <taxon>Viridiplantae</taxon>
        <taxon>Chlorophyta</taxon>
        <taxon>Pyramimonadophyceae</taxon>
        <taxon>Pyramimonadales</taxon>
        <taxon>Pyramimonadaceae</taxon>
        <taxon>Cymbomonas</taxon>
    </lineage>
</organism>
<feature type="region of interest" description="Disordered" evidence="2">
    <location>
        <begin position="306"/>
        <end position="328"/>
    </location>
</feature>
<protein>
    <submittedName>
        <fullName evidence="3">Uncharacterized protein</fullName>
    </submittedName>
</protein>
<evidence type="ECO:0000313" key="3">
    <source>
        <dbReference type="EMBL" id="KAK3240065.1"/>
    </source>
</evidence>
<dbReference type="AlphaFoldDB" id="A0AAE0BQJ5"/>
<accession>A0AAE0BQJ5</accession>
<comment type="caution">
    <text evidence="3">The sequence shown here is derived from an EMBL/GenBank/DDBJ whole genome shotgun (WGS) entry which is preliminary data.</text>
</comment>
<evidence type="ECO:0000313" key="4">
    <source>
        <dbReference type="Proteomes" id="UP001190700"/>
    </source>
</evidence>
<keyword evidence="1" id="KW-0175">Coiled coil</keyword>
<evidence type="ECO:0000256" key="1">
    <source>
        <dbReference type="SAM" id="Coils"/>
    </source>
</evidence>